<keyword evidence="1" id="KW-0812">Transmembrane</keyword>
<organism evidence="3 4">
    <name type="scientific">Arabidopsis thaliana</name>
    <name type="common">Mouse-ear cress</name>
    <dbReference type="NCBI Taxonomy" id="3702"/>
    <lineage>
        <taxon>Eukaryota</taxon>
        <taxon>Viridiplantae</taxon>
        <taxon>Streptophyta</taxon>
        <taxon>Embryophyta</taxon>
        <taxon>Tracheophyta</taxon>
        <taxon>Spermatophyta</taxon>
        <taxon>Magnoliopsida</taxon>
        <taxon>eudicotyledons</taxon>
        <taxon>Gunneridae</taxon>
        <taxon>Pentapetalae</taxon>
        <taxon>rosids</taxon>
        <taxon>malvids</taxon>
        <taxon>Brassicales</taxon>
        <taxon>Brassicaceae</taxon>
        <taxon>Camelineae</taxon>
        <taxon>Arabidopsis</taxon>
    </lineage>
</organism>
<reference evidence="2 5" key="3">
    <citation type="submission" date="2020-09" db="EMBL/GenBank/DDBJ databases">
        <authorList>
            <person name="Ashkenazy H."/>
        </authorList>
    </citation>
    <scope>NUCLEOTIDE SEQUENCE [LARGE SCALE GENOMIC DNA]</scope>
    <source>
        <strain evidence="5">cv. Cdm-0</strain>
    </source>
</reference>
<keyword evidence="1" id="KW-1133">Transmembrane helix</keyword>
<reference evidence="3" key="2">
    <citation type="submission" date="2016-03" db="EMBL/GenBank/DDBJ databases">
        <title>Full-length assembly of Arabidopsis thaliana Ler reveals the complement of translocations and inversions.</title>
        <authorList>
            <person name="Zapata L."/>
            <person name="Schneeberger K."/>
            <person name="Ossowski S."/>
        </authorList>
    </citation>
    <scope>NUCLEOTIDE SEQUENCE [LARGE SCALE GENOMIC DNA]</scope>
    <source>
        <tissue evidence="3">Leaf</tissue>
    </source>
</reference>
<dbReference type="EMBL" id="LUHQ01000001">
    <property type="protein sequence ID" value="OAP13771.1"/>
    <property type="molecule type" value="Genomic_DNA"/>
</dbReference>
<accession>A0A178W7P7</accession>
<keyword evidence="1" id="KW-0472">Membrane</keyword>
<evidence type="ECO:0000313" key="3">
    <source>
        <dbReference type="EMBL" id="OAP13771.1"/>
    </source>
</evidence>
<dbReference type="AlphaFoldDB" id="A0A178W7P7"/>
<dbReference type="PANTHER" id="PTHR34115:SF13">
    <property type="entry name" value="RPB1A"/>
    <property type="match status" value="1"/>
</dbReference>
<dbReference type="Proteomes" id="UP000078284">
    <property type="component" value="Chromosome 1"/>
</dbReference>
<evidence type="ECO:0000313" key="4">
    <source>
        <dbReference type="Proteomes" id="UP000078284"/>
    </source>
</evidence>
<dbReference type="Proteomes" id="UP000516314">
    <property type="component" value="Chromosome 1"/>
</dbReference>
<dbReference type="InterPro" id="IPR053258">
    <property type="entry name" value="Ca-permeable_cation_channel"/>
</dbReference>
<name>A0A178W7P7_ARATH</name>
<feature type="transmembrane region" description="Helical" evidence="1">
    <location>
        <begin position="62"/>
        <end position="80"/>
    </location>
</feature>
<sequence>MSANHTTLHSSGDEEPNHELYSAAVHKLVVLMNAGVFGFLQLSDLSAVGTNAVVSTSVMFETHRATFLCYWVLILIYAFLRIYEIKLRIEWFRMLVGHISHLFGALAALLLISVVSSIFSLIVVPLWLARLFAVLYIAFRDVINLPANSLGSVDPPNQLVSV</sequence>
<dbReference type="EMBL" id="LR881466">
    <property type="protein sequence ID" value="CAD5315710.1"/>
    <property type="molecule type" value="Genomic_DNA"/>
</dbReference>
<reference evidence="4" key="1">
    <citation type="journal article" date="2016" name="Proc. Natl. Acad. Sci. U.S.A.">
        <title>Chromosome-level assembly of Arabidopsis thaliana Ler reveals the extent of translocation and inversion polymorphisms.</title>
        <authorList>
            <person name="Zapata L."/>
            <person name="Ding J."/>
            <person name="Willing E.M."/>
            <person name="Hartwig B."/>
            <person name="Bezdan D."/>
            <person name="Jiao W.B."/>
            <person name="Patel V."/>
            <person name="Velikkakam James G."/>
            <person name="Koornneef M."/>
            <person name="Ossowski S."/>
            <person name="Schneeberger K."/>
        </authorList>
    </citation>
    <scope>NUCLEOTIDE SEQUENCE [LARGE SCALE GENOMIC DNA]</scope>
    <source>
        <strain evidence="4">cv. Landsberg erecta</strain>
    </source>
</reference>
<proteinExistence type="predicted"/>
<evidence type="ECO:0000313" key="2">
    <source>
        <dbReference type="EMBL" id="CAD5315710.1"/>
    </source>
</evidence>
<evidence type="ECO:0000256" key="1">
    <source>
        <dbReference type="SAM" id="Phobius"/>
    </source>
</evidence>
<dbReference type="PANTHER" id="PTHR34115">
    <property type="entry name" value="PROTEIN, PUTATIVE-RELATED"/>
    <property type="match status" value="1"/>
</dbReference>
<evidence type="ECO:0000313" key="5">
    <source>
        <dbReference type="Proteomes" id="UP000516314"/>
    </source>
</evidence>
<dbReference type="ExpressionAtlas" id="A0A178W7P7">
    <property type="expression patterns" value="baseline and differential"/>
</dbReference>
<protein>
    <submittedName>
        <fullName evidence="2">(thale cress) hypothetical protein</fullName>
    </submittedName>
</protein>
<gene>
    <name evidence="3" type="ordered locus">AXX17_At1g50960</name>
    <name evidence="2" type="ORF">AT9943_LOCUS4064</name>
</gene>